<dbReference type="AlphaFoldDB" id="A0A0C2YV06"/>
<dbReference type="PANTHER" id="PTHR43080">
    <property type="entry name" value="CBS DOMAIN-CONTAINING PROTEIN CBSX3, MITOCHONDRIAL"/>
    <property type="match status" value="1"/>
</dbReference>
<dbReference type="PANTHER" id="PTHR43080:SF2">
    <property type="entry name" value="CBS DOMAIN-CONTAINING PROTEIN"/>
    <property type="match status" value="1"/>
</dbReference>
<dbReference type="EMBL" id="JXSL01000027">
    <property type="protein sequence ID" value="KIL98530.1"/>
    <property type="molecule type" value="Genomic_DNA"/>
</dbReference>
<evidence type="ECO:0000259" key="3">
    <source>
        <dbReference type="PROSITE" id="PS51371"/>
    </source>
</evidence>
<evidence type="ECO:0000313" key="5">
    <source>
        <dbReference type="Proteomes" id="UP000031971"/>
    </source>
</evidence>
<dbReference type="InterPro" id="IPR051257">
    <property type="entry name" value="Diverse_CBS-Domain"/>
</dbReference>
<dbReference type="OrthoDB" id="9808528at2"/>
<evidence type="ECO:0000256" key="2">
    <source>
        <dbReference type="PROSITE-ProRule" id="PRU00703"/>
    </source>
</evidence>
<keyword evidence="5" id="KW-1185">Reference proteome</keyword>
<protein>
    <submittedName>
        <fullName evidence="4">CBS domain protein</fullName>
    </submittedName>
</protein>
<comment type="caution">
    <text evidence="4">The sequence shown here is derived from an EMBL/GenBank/DDBJ whole genome shotgun (WGS) entry which is preliminary data.</text>
</comment>
<dbReference type="SMART" id="SM00116">
    <property type="entry name" value="CBS"/>
    <property type="match status" value="2"/>
</dbReference>
<evidence type="ECO:0000313" key="4">
    <source>
        <dbReference type="EMBL" id="KIL98530.1"/>
    </source>
</evidence>
<dbReference type="InterPro" id="IPR000644">
    <property type="entry name" value="CBS_dom"/>
</dbReference>
<keyword evidence="1 2" id="KW-0129">CBS domain</keyword>
<dbReference type="Gene3D" id="3.10.580.10">
    <property type="entry name" value="CBS-domain"/>
    <property type="match status" value="1"/>
</dbReference>
<feature type="domain" description="CBS" evidence="3">
    <location>
        <begin position="76"/>
        <end position="131"/>
    </location>
</feature>
<organism evidence="4 5">
    <name type="scientific">Paramagnetospirillum magnetotacticum MS-1</name>
    <dbReference type="NCBI Taxonomy" id="272627"/>
    <lineage>
        <taxon>Bacteria</taxon>
        <taxon>Pseudomonadati</taxon>
        <taxon>Pseudomonadota</taxon>
        <taxon>Alphaproteobacteria</taxon>
        <taxon>Rhodospirillales</taxon>
        <taxon>Magnetospirillaceae</taxon>
        <taxon>Paramagnetospirillum</taxon>
    </lineage>
</organism>
<name>A0A0C2YV06_PARME</name>
<dbReference type="SUPFAM" id="SSF54631">
    <property type="entry name" value="CBS-domain pair"/>
    <property type="match status" value="1"/>
</dbReference>
<sequence length="143" mass="15432">MLVSDILAKKGNKIFKILPSKAMIDAVQGMAAFKVGAVLVVDEKDNTLGIFTERDVTRCLAAHGAPVLAEPVGDHMTRNPLTCQGSDTVASVMSTMSTHHFRHMPVMDNGQMKGIVSIRDLVSNSLERAEFEAEAMRAYVTAG</sequence>
<feature type="domain" description="CBS" evidence="3">
    <location>
        <begin position="8"/>
        <end position="67"/>
    </location>
</feature>
<dbReference type="Pfam" id="PF00571">
    <property type="entry name" value="CBS"/>
    <property type="match status" value="2"/>
</dbReference>
<reference evidence="4 5" key="1">
    <citation type="submission" date="2015-01" db="EMBL/GenBank/DDBJ databases">
        <title>Genome Sequence of Magnetospirillum magnetotacticum Strain MS-1.</title>
        <authorList>
            <person name="Marinov G.K."/>
            <person name="Smalley M.D."/>
            <person name="DeSalvo G."/>
        </authorList>
    </citation>
    <scope>NUCLEOTIDE SEQUENCE [LARGE SCALE GENOMIC DNA]</scope>
    <source>
        <strain evidence="4 5">MS-1</strain>
    </source>
</reference>
<dbReference type="PROSITE" id="PS51371">
    <property type="entry name" value="CBS"/>
    <property type="match status" value="2"/>
</dbReference>
<proteinExistence type="predicted"/>
<accession>A0A0C2YV06</accession>
<dbReference type="RefSeq" id="WP_009867623.1">
    <property type="nucleotide sequence ID" value="NZ_JXSL01000027.1"/>
</dbReference>
<dbReference type="STRING" id="272627.CCC_01980"/>
<gene>
    <name evidence="4" type="ORF">CCC_01980</name>
</gene>
<dbReference type="InterPro" id="IPR046342">
    <property type="entry name" value="CBS_dom_sf"/>
</dbReference>
<dbReference type="InterPro" id="IPR044725">
    <property type="entry name" value="CBSX3_CBS_dom"/>
</dbReference>
<dbReference type="Proteomes" id="UP000031971">
    <property type="component" value="Unassembled WGS sequence"/>
</dbReference>
<evidence type="ECO:0000256" key="1">
    <source>
        <dbReference type="ARBA" id="ARBA00023122"/>
    </source>
</evidence>
<dbReference type="CDD" id="cd04623">
    <property type="entry name" value="CBS_pair_bac_euk"/>
    <property type="match status" value="1"/>
</dbReference>